<keyword evidence="6 9" id="KW-0822">Tryptophan biosynthesis</keyword>
<accession>A0ABQ1FPL2</accession>
<dbReference type="InterPro" id="IPR001240">
    <property type="entry name" value="PRAI_dom"/>
</dbReference>
<keyword evidence="5 9" id="KW-0028">Amino-acid biosynthesis</keyword>
<evidence type="ECO:0000256" key="2">
    <source>
        <dbReference type="ARBA" id="ARBA00004664"/>
    </source>
</evidence>
<evidence type="ECO:0000259" key="10">
    <source>
        <dbReference type="Pfam" id="PF00697"/>
    </source>
</evidence>
<evidence type="ECO:0000256" key="8">
    <source>
        <dbReference type="ARBA" id="ARBA00023235"/>
    </source>
</evidence>
<comment type="catalytic activity">
    <reaction evidence="1 9">
        <text>N-(5-phospho-beta-D-ribosyl)anthranilate = 1-(2-carboxyphenylamino)-1-deoxy-D-ribulose 5-phosphate</text>
        <dbReference type="Rhea" id="RHEA:21540"/>
        <dbReference type="ChEBI" id="CHEBI:18277"/>
        <dbReference type="ChEBI" id="CHEBI:58613"/>
        <dbReference type="EC" id="5.3.1.24"/>
    </reaction>
</comment>
<dbReference type="HAMAP" id="MF_00135">
    <property type="entry name" value="PRAI"/>
    <property type="match status" value="1"/>
</dbReference>
<comment type="caution">
    <text evidence="11">The sequence shown here is derived from an EMBL/GenBank/DDBJ whole genome shotgun (WGS) entry which is preliminary data.</text>
</comment>
<dbReference type="PANTHER" id="PTHR42894">
    <property type="entry name" value="N-(5'-PHOSPHORIBOSYL)ANTHRANILATE ISOMERASE"/>
    <property type="match status" value="1"/>
</dbReference>
<dbReference type="InterPro" id="IPR011060">
    <property type="entry name" value="RibuloseP-bd_barrel"/>
</dbReference>
<dbReference type="EC" id="5.3.1.24" evidence="3 9"/>
<dbReference type="InterPro" id="IPR013785">
    <property type="entry name" value="Aldolase_TIM"/>
</dbReference>
<dbReference type="Pfam" id="PF00697">
    <property type="entry name" value="PRAI"/>
    <property type="match status" value="1"/>
</dbReference>
<dbReference type="Gene3D" id="3.20.20.70">
    <property type="entry name" value="Aldolase class I"/>
    <property type="match status" value="1"/>
</dbReference>
<comment type="similarity">
    <text evidence="9">Belongs to the TrpF family.</text>
</comment>
<evidence type="ECO:0000256" key="6">
    <source>
        <dbReference type="ARBA" id="ARBA00022822"/>
    </source>
</evidence>
<evidence type="ECO:0000256" key="5">
    <source>
        <dbReference type="ARBA" id="ARBA00022605"/>
    </source>
</evidence>
<protein>
    <recommendedName>
        <fullName evidence="4 9">N-(5'-phosphoribosyl)anthranilate isomerase</fullName>
        <shortName evidence="9">PRAI</shortName>
        <ecNumber evidence="3 9">5.3.1.24</ecNumber>
    </recommendedName>
</protein>
<evidence type="ECO:0000313" key="12">
    <source>
        <dbReference type="Proteomes" id="UP000609323"/>
    </source>
</evidence>
<dbReference type="EMBL" id="BMHF01000001">
    <property type="protein sequence ID" value="GGA23126.1"/>
    <property type="molecule type" value="Genomic_DNA"/>
</dbReference>
<evidence type="ECO:0000256" key="3">
    <source>
        <dbReference type="ARBA" id="ARBA00012572"/>
    </source>
</evidence>
<keyword evidence="12" id="KW-1185">Reference proteome</keyword>
<evidence type="ECO:0000256" key="4">
    <source>
        <dbReference type="ARBA" id="ARBA00022272"/>
    </source>
</evidence>
<gene>
    <name evidence="9 11" type="primary">trpF</name>
    <name evidence="11" type="ORF">GCM10010917_04900</name>
</gene>
<dbReference type="SUPFAM" id="SSF51366">
    <property type="entry name" value="Ribulose-phoshate binding barrel"/>
    <property type="match status" value="1"/>
</dbReference>
<organism evidence="11 12">
    <name type="scientific">Paenibacillus physcomitrellae</name>
    <dbReference type="NCBI Taxonomy" id="1619311"/>
    <lineage>
        <taxon>Bacteria</taxon>
        <taxon>Bacillati</taxon>
        <taxon>Bacillota</taxon>
        <taxon>Bacilli</taxon>
        <taxon>Bacillales</taxon>
        <taxon>Paenibacillaceae</taxon>
        <taxon>Paenibacillus</taxon>
    </lineage>
</organism>
<evidence type="ECO:0000256" key="9">
    <source>
        <dbReference type="HAMAP-Rule" id="MF_00135"/>
    </source>
</evidence>
<name>A0ABQ1FPL2_9BACL</name>
<keyword evidence="8 9" id="KW-0413">Isomerase</keyword>
<evidence type="ECO:0000256" key="1">
    <source>
        <dbReference type="ARBA" id="ARBA00001164"/>
    </source>
</evidence>
<comment type="pathway">
    <text evidence="2 9">Amino-acid biosynthesis; L-tryptophan biosynthesis; L-tryptophan from chorismate: step 3/5.</text>
</comment>
<dbReference type="PANTHER" id="PTHR42894:SF1">
    <property type="entry name" value="N-(5'-PHOSPHORIBOSYL)ANTHRANILATE ISOMERASE"/>
    <property type="match status" value="1"/>
</dbReference>
<keyword evidence="7 9" id="KW-0057">Aromatic amino acid biosynthesis</keyword>
<evidence type="ECO:0000256" key="7">
    <source>
        <dbReference type="ARBA" id="ARBA00023141"/>
    </source>
</evidence>
<evidence type="ECO:0000313" key="11">
    <source>
        <dbReference type="EMBL" id="GGA23126.1"/>
    </source>
</evidence>
<sequence length="241" mass="26321">MADTAIKICGLQSVEVIKSLVSLQVDWIGFVFAKSRRQVSADQAKLMIDTVKEQGIQTSGTNARVPKCVGVFVNPAMEELQQVLERAKLDVVQLHGQESPEFCRQVKERFGVQVFKVLAISSGKEAGHGTAALEEVKPADPDVLLEPYRTSVNAILLDTYDPVYGGGSGIAFDWNLIKPYQAWAQNARLPLLIAGGLHEHNVGRLVQEYHPDGVDVSSGVERDGVKDIGLITAFVERVRGQ</sequence>
<dbReference type="RefSeq" id="WP_094093316.1">
    <property type="nucleotide sequence ID" value="NZ_BMHF01000001.1"/>
</dbReference>
<dbReference type="Proteomes" id="UP000609323">
    <property type="component" value="Unassembled WGS sequence"/>
</dbReference>
<dbReference type="CDD" id="cd00405">
    <property type="entry name" value="PRAI"/>
    <property type="match status" value="1"/>
</dbReference>
<feature type="domain" description="N-(5'phosphoribosyl) anthranilate isomerase (PRAI)" evidence="10">
    <location>
        <begin position="6"/>
        <end position="236"/>
    </location>
</feature>
<dbReference type="InterPro" id="IPR044643">
    <property type="entry name" value="TrpF_fam"/>
</dbReference>
<dbReference type="GO" id="GO:0016853">
    <property type="term" value="F:isomerase activity"/>
    <property type="evidence" value="ECO:0007669"/>
    <property type="project" value="UniProtKB-KW"/>
</dbReference>
<reference evidence="12" key="1">
    <citation type="journal article" date="2019" name="Int. J. Syst. Evol. Microbiol.">
        <title>The Global Catalogue of Microorganisms (GCM) 10K type strain sequencing project: providing services to taxonomists for standard genome sequencing and annotation.</title>
        <authorList>
            <consortium name="The Broad Institute Genomics Platform"/>
            <consortium name="The Broad Institute Genome Sequencing Center for Infectious Disease"/>
            <person name="Wu L."/>
            <person name="Ma J."/>
        </authorList>
    </citation>
    <scope>NUCLEOTIDE SEQUENCE [LARGE SCALE GENOMIC DNA]</scope>
    <source>
        <strain evidence="12">CGMCC 1.15044</strain>
    </source>
</reference>
<proteinExistence type="inferred from homology"/>